<dbReference type="EMBL" id="JABMIG020000408">
    <property type="protein sequence ID" value="KAL3779028.1"/>
    <property type="molecule type" value="Genomic_DNA"/>
</dbReference>
<dbReference type="AlphaFoldDB" id="A0ABD3NU89"/>
<keyword evidence="3" id="KW-1185">Reference proteome</keyword>
<feature type="region of interest" description="Disordered" evidence="1">
    <location>
        <begin position="58"/>
        <end position="77"/>
    </location>
</feature>
<accession>A0ABD3NU89</accession>
<evidence type="ECO:0000313" key="3">
    <source>
        <dbReference type="Proteomes" id="UP001516023"/>
    </source>
</evidence>
<gene>
    <name evidence="2" type="ORF">HJC23_011467</name>
</gene>
<evidence type="ECO:0000313" key="2">
    <source>
        <dbReference type="EMBL" id="KAL3779028.1"/>
    </source>
</evidence>
<name>A0ABD3NU89_9STRA</name>
<reference evidence="2 3" key="1">
    <citation type="journal article" date="2020" name="G3 (Bethesda)">
        <title>Improved Reference Genome for Cyclotella cryptica CCMP332, a Model for Cell Wall Morphogenesis, Salinity Adaptation, and Lipid Production in Diatoms (Bacillariophyta).</title>
        <authorList>
            <person name="Roberts W.R."/>
            <person name="Downey K.M."/>
            <person name="Ruck E.C."/>
            <person name="Traller J.C."/>
            <person name="Alverson A.J."/>
        </authorList>
    </citation>
    <scope>NUCLEOTIDE SEQUENCE [LARGE SCALE GENOMIC DNA]</scope>
    <source>
        <strain evidence="2 3">CCMP332</strain>
    </source>
</reference>
<sequence>MVTIASHLRKTDSSCAEDAALPNKKCQDGGASPEGETCSSLLVRARFSAFILSGLEKFGGEDKNDSTPQRWVDIKDN</sequence>
<organism evidence="2 3">
    <name type="scientific">Cyclotella cryptica</name>
    <dbReference type="NCBI Taxonomy" id="29204"/>
    <lineage>
        <taxon>Eukaryota</taxon>
        <taxon>Sar</taxon>
        <taxon>Stramenopiles</taxon>
        <taxon>Ochrophyta</taxon>
        <taxon>Bacillariophyta</taxon>
        <taxon>Coscinodiscophyceae</taxon>
        <taxon>Thalassiosirophycidae</taxon>
        <taxon>Stephanodiscales</taxon>
        <taxon>Stephanodiscaceae</taxon>
        <taxon>Cyclotella</taxon>
    </lineage>
</organism>
<comment type="caution">
    <text evidence="2">The sequence shown here is derived from an EMBL/GenBank/DDBJ whole genome shotgun (WGS) entry which is preliminary data.</text>
</comment>
<protein>
    <submittedName>
        <fullName evidence="2">Uncharacterized protein</fullName>
    </submittedName>
</protein>
<proteinExistence type="predicted"/>
<dbReference type="Proteomes" id="UP001516023">
    <property type="component" value="Unassembled WGS sequence"/>
</dbReference>
<evidence type="ECO:0000256" key="1">
    <source>
        <dbReference type="SAM" id="MobiDB-lite"/>
    </source>
</evidence>